<feature type="transmembrane region" description="Helical" evidence="6">
    <location>
        <begin position="78"/>
        <end position="97"/>
    </location>
</feature>
<dbReference type="Pfam" id="PF07690">
    <property type="entry name" value="MFS_1"/>
    <property type="match status" value="1"/>
</dbReference>
<dbReference type="InterPro" id="IPR036259">
    <property type="entry name" value="MFS_trans_sf"/>
</dbReference>
<dbReference type="InterPro" id="IPR011701">
    <property type="entry name" value="MFS"/>
</dbReference>
<dbReference type="GO" id="GO:0022857">
    <property type="term" value="F:transmembrane transporter activity"/>
    <property type="evidence" value="ECO:0007669"/>
    <property type="project" value="InterPro"/>
</dbReference>
<evidence type="ECO:0000256" key="2">
    <source>
        <dbReference type="ARBA" id="ARBA00022448"/>
    </source>
</evidence>
<evidence type="ECO:0000256" key="1">
    <source>
        <dbReference type="ARBA" id="ARBA00004651"/>
    </source>
</evidence>
<dbReference type="KEGG" id="kyr:CVV65_12945"/>
<keyword evidence="8" id="KW-1185">Reference proteome</keyword>
<keyword evidence="2" id="KW-0813">Transport</keyword>
<feature type="transmembrane region" description="Helical" evidence="6">
    <location>
        <begin position="47"/>
        <end position="66"/>
    </location>
</feature>
<dbReference type="PANTHER" id="PTHR43791:SF36">
    <property type="entry name" value="TRANSPORTER, PUTATIVE (AFU_ORTHOLOGUE AFUA_6G08340)-RELATED"/>
    <property type="match status" value="1"/>
</dbReference>
<keyword evidence="5 6" id="KW-0472">Membrane</keyword>
<dbReference type="SUPFAM" id="SSF103473">
    <property type="entry name" value="MFS general substrate transporter"/>
    <property type="match status" value="1"/>
</dbReference>
<feature type="transmembrane region" description="Helical" evidence="6">
    <location>
        <begin position="109"/>
        <end position="129"/>
    </location>
</feature>
<accession>A0A2K8NAS7</accession>
<evidence type="ECO:0000256" key="6">
    <source>
        <dbReference type="SAM" id="Phobius"/>
    </source>
</evidence>
<name>A0A2K8NAS7_9BACL</name>
<dbReference type="AlphaFoldDB" id="A0A2K8NAS7"/>
<evidence type="ECO:0000256" key="4">
    <source>
        <dbReference type="ARBA" id="ARBA00022989"/>
    </source>
</evidence>
<keyword evidence="4 6" id="KW-1133">Transmembrane helix</keyword>
<evidence type="ECO:0008006" key="9">
    <source>
        <dbReference type="Google" id="ProtNLM"/>
    </source>
</evidence>
<evidence type="ECO:0000313" key="7">
    <source>
        <dbReference type="EMBL" id="ATY85720.1"/>
    </source>
</evidence>
<keyword evidence="3 6" id="KW-0812">Transmembrane</keyword>
<dbReference type="RefSeq" id="WP_100668478.1">
    <property type="nucleotide sequence ID" value="NZ_CP024955.1"/>
</dbReference>
<feature type="transmembrane region" description="Helical" evidence="6">
    <location>
        <begin position="135"/>
        <end position="155"/>
    </location>
</feature>
<evidence type="ECO:0000256" key="5">
    <source>
        <dbReference type="ARBA" id="ARBA00023136"/>
    </source>
</evidence>
<proteinExistence type="predicted"/>
<sequence>MYPWRGGISFGRCIVYCLGTQRGFSPLSGEYPDVGAPSAILLRRELCFIYFMWITGFWGFGFWMPTVLKSVSGWSNASIGWLIVIPMAVALIGFIVTGNSSARTGEKRWHVAIPMFIGTVGMGLGPFVANPLLSFILVCVSAVGVYVGMGVWWTYPTSFLSGAAAAGAVGLINSVGNLGGWVGPYLVGFVKDRTGSFTGAYLYLAFSLLVAGLLILTLRKKLPVDHPASVQQSELN</sequence>
<dbReference type="OrthoDB" id="9773404at2"/>
<dbReference type="Proteomes" id="UP000231932">
    <property type="component" value="Chromosome"/>
</dbReference>
<gene>
    <name evidence="7" type="ORF">CVV65_12945</name>
</gene>
<evidence type="ECO:0000313" key="8">
    <source>
        <dbReference type="Proteomes" id="UP000231932"/>
    </source>
</evidence>
<feature type="transmembrane region" description="Helical" evidence="6">
    <location>
        <begin position="162"/>
        <end position="180"/>
    </location>
</feature>
<feature type="transmembrane region" description="Helical" evidence="6">
    <location>
        <begin position="200"/>
        <end position="218"/>
    </location>
</feature>
<dbReference type="Gene3D" id="1.20.1250.20">
    <property type="entry name" value="MFS general substrate transporter like domains"/>
    <property type="match status" value="1"/>
</dbReference>
<dbReference type="GO" id="GO:0005886">
    <property type="term" value="C:plasma membrane"/>
    <property type="evidence" value="ECO:0007669"/>
    <property type="project" value="UniProtKB-SubCell"/>
</dbReference>
<dbReference type="EMBL" id="CP024955">
    <property type="protein sequence ID" value="ATY85720.1"/>
    <property type="molecule type" value="Genomic_DNA"/>
</dbReference>
<protein>
    <recommendedName>
        <fullName evidence="9">Major facilitator superfamily (MFS) profile domain-containing protein</fullName>
    </recommendedName>
</protein>
<dbReference type="PANTHER" id="PTHR43791">
    <property type="entry name" value="PERMEASE-RELATED"/>
    <property type="match status" value="1"/>
</dbReference>
<evidence type="ECO:0000256" key="3">
    <source>
        <dbReference type="ARBA" id="ARBA00022692"/>
    </source>
</evidence>
<reference evidence="8" key="1">
    <citation type="submission" date="2017-11" db="EMBL/GenBank/DDBJ databases">
        <title>Complete Genome Sequence of Kyrpidia sp. Strain EA-1, a thermophilic, hydrogen-oxidizing Bacterium, isolated from the Azores.</title>
        <authorList>
            <person name="Reiner J.E."/>
            <person name="Lapp C.J."/>
            <person name="Bunk B."/>
            <person name="Gescher J."/>
        </authorList>
    </citation>
    <scope>NUCLEOTIDE SEQUENCE [LARGE SCALE GENOMIC DNA]</scope>
    <source>
        <strain evidence="8">EA-1</strain>
    </source>
</reference>
<organism evidence="7 8">
    <name type="scientific">Kyrpidia spormannii</name>
    <dbReference type="NCBI Taxonomy" id="2055160"/>
    <lineage>
        <taxon>Bacteria</taxon>
        <taxon>Bacillati</taxon>
        <taxon>Bacillota</taxon>
        <taxon>Bacilli</taxon>
        <taxon>Bacillales</taxon>
        <taxon>Alicyclobacillaceae</taxon>
        <taxon>Kyrpidia</taxon>
    </lineage>
</organism>
<comment type="subcellular location">
    <subcellularLocation>
        <location evidence="1">Cell membrane</location>
        <topology evidence="1">Multi-pass membrane protein</topology>
    </subcellularLocation>
</comment>